<dbReference type="EMBL" id="CAXAMM010008113">
    <property type="protein sequence ID" value="CAK9016349.1"/>
    <property type="molecule type" value="Genomic_DNA"/>
</dbReference>
<keyword evidence="2" id="KW-1185">Reference proteome</keyword>
<gene>
    <name evidence="1" type="ORF">SCF082_LOCUS13136</name>
</gene>
<name>A0ABP0JPG9_9DINO</name>
<organism evidence="1 2">
    <name type="scientific">Durusdinium trenchii</name>
    <dbReference type="NCBI Taxonomy" id="1381693"/>
    <lineage>
        <taxon>Eukaryota</taxon>
        <taxon>Sar</taxon>
        <taxon>Alveolata</taxon>
        <taxon>Dinophyceae</taxon>
        <taxon>Suessiales</taxon>
        <taxon>Symbiodiniaceae</taxon>
        <taxon>Durusdinium</taxon>
    </lineage>
</organism>
<dbReference type="Proteomes" id="UP001642464">
    <property type="component" value="Unassembled WGS sequence"/>
</dbReference>
<evidence type="ECO:0000313" key="1">
    <source>
        <dbReference type="EMBL" id="CAK9016349.1"/>
    </source>
</evidence>
<comment type="caution">
    <text evidence="1">The sequence shown here is derived from an EMBL/GenBank/DDBJ whole genome shotgun (WGS) entry which is preliminary data.</text>
</comment>
<proteinExistence type="predicted"/>
<evidence type="ECO:0000313" key="2">
    <source>
        <dbReference type="Proteomes" id="UP001642464"/>
    </source>
</evidence>
<accession>A0ABP0JPG9</accession>
<evidence type="ECO:0008006" key="3">
    <source>
        <dbReference type="Google" id="ProtNLM"/>
    </source>
</evidence>
<protein>
    <recommendedName>
        <fullName evidence="3">Ion transport domain-containing protein</fullName>
    </recommendedName>
</protein>
<feature type="non-terminal residue" evidence="1">
    <location>
        <position position="1"/>
    </location>
</feature>
<sequence>LLRIALPADNGPGRWHGSVPVTQQIIAVLLSLLGTTVVSATVLYSFENHYNGVEDPERSFEDALIYMVNIFAGRDPPWYPGNPQAKIASVIATTSGIIFIPFLVARSVELFMSSDDVNVAAVDRFLPGQSSGVPVQKGQGGPGTETGLDMWVSVLEQLDYLEEQNYLQADEMKRLRQMCLSKDAGLGILHQRYCCKYPINLELYASRLQELLEMVEEGCTS</sequence>
<reference evidence="1 2" key="1">
    <citation type="submission" date="2024-02" db="EMBL/GenBank/DDBJ databases">
        <authorList>
            <person name="Chen Y."/>
            <person name="Shah S."/>
            <person name="Dougan E. K."/>
            <person name="Thang M."/>
            <person name="Chan C."/>
        </authorList>
    </citation>
    <scope>NUCLEOTIDE SEQUENCE [LARGE SCALE GENOMIC DNA]</scope>
</reference>
<dbReference type="SUPFAM" id="SSF81324">
    <property type="entry name" value="Voltage-gated potassium channels"/>
    <property type="match status" value="1"/>
</dbReference>